<evidence type="ECO:0008006" key="3">
    <source>
        <dbReference type="Google" id="ProtNLM"/>
    </source>
</evidence>
<evidence type="ECO:0000313" key="2">
    <source>
        <dbReference type="Proteomes" id="UP000035514"/>
    </source>
</evidence>
<dbReference type="Proteomes" id="UP000035514">
    <property type="component" value="Unassembled WGS sequence"/>
</dbReference>
<dbReference type="AlphaFoldDB" id="A0A0G9JYY6"/>
<sequence>MDINAINNSAISGLNSNSSLQLNKTQANKIDNFQSESLNLSISNYNIQRSEFSQNIQSLNDGIAISNISMNSIEKQQNYLNTIQEKLQNSENLENKNDIRKSINEDLVAFNQLAYDTKYKNENLLVTQKEDNNSITIDTNSQTFSMEKTNTAEFANTIFDVVNNKDLNIETNLENAKNTVSSSMEKLENTFNQFDNFSNQLKNSAKEDISKQFELYNEKSTENINFGKEANDFSKTNINANVGYLAAAQANIVQEQSVRLLS</sequence>
<name>A0A0G9JYY6_9BACT</name>
<protein>
    <recommendedName>
        <fullName evidence="3">Flagellin</fullName>
    </recommendedName>
</protein>
<reference evidence="1 2" key="1">
    <citation type="submission" date="2014-01" db="EMBL/GenBank/DDBJ databases">
        <title>Development of a Comparative Genomic Fingerprinting Assay for High Resolution Genotyping of Arcobacter butzleri.</title>
        <authorList>
            <person name="Webb A.L."/>
            <person name="Inglis G.D."/>
            <person name="Kruczkiewicz P."/>
            <person name="Selinger L.B."/>
            <person name="Taboada E.N."/>
        </authorList>
    </citation>
    <scope>NUCLEOTIDE SEQUENCE [LARGE SCALE GENOMIC DNA]</scope>
    <source>
        <strain evidence="1 2">L348</strain>
    </source>
</reference>
<evidence type="ECO:0000313" key="1">
    <source>
        <dbReference type="EMBL" id="KLD99445.1"/>
    </source>
</evidence>
<dbReference type="PATRIC" id="fig|1447256.3.peg.1305"/>
<dbReference type="RefSeq" id="WP_046996751.1">
    <property type="nucleotide sequence ID" value="NZ_JAIQ01000096.1"/>
</dbReference>
<organism evidence="1 2">
    <name type="scientific">Aliarcobacter butzleri L348</name>
    <dbReference type="NCBI Taxonomy" id="1447256"/>
    <lineage>
        <taxon>Bacteria</taxon>
        <taxon>Pseudomonadati</taxon>
        <taxon>Campylobacterota</taxon>
        <taxon>Epsilonproteobacteria</taxon>
        <taxon>Campylobacterales</taxon>
        <taxon>Arcobacteraceae</taxon>
        <taxon>Aliarcobacter</taxon>
    </lineage>
</organism>
<gene>
    <name evidence="1" type="ORF">AA20_06690</name>
</gene>
<proteinExistence type="predicted"/>
<comment type="caution">
    <text evidence="1">The sequence shown here is derived from an EMBL/GenBank/DDBJ whole genome shotgun (WGS) entry which is preliminary data.</text>
</comment>
<dbReference type="EMBL" id="JAIQ01000096">
    <property type="protein sequence ID" value="KLD99445.1"/>
    <property type="molecule type" value="Genomic_DNA"/>
</dbReference>
<accession>A0A0G9JYY6</accession>